<proteinExistence type="predicted"/>
<dbReference type="AlphaFoldDB" id="A0A7W1T796"/>
<keyword evidence="1" id="KW-0010">Activator</keyword>
<dbReference type="PROSITE" id="PS50042">
    <property type="entry name" value="CNMP_BINDING_3"/>
    <property type="match status" value="1"/>
</dbReference>
<gene>
    <name evidence="3" type="ORF">HPK16_10415</name>
</gene>
<evidence type="ECO:0000256" key="1">
    <source>
        <dbReference type="ARBA" id="ARBA00023159"/>
    </source>
</evidence>
<protein>
    <submittedName>
        <fullName evidence="3">Crp/Fnr family transcriptional regulator</fullName>
    </submittedName>
</protein>
<dbReference type="InterPro" id="IPR014710">
    <property type="entry name" value="RmlC-like_jellyroll"/>
</dbReference>
<dbReference type="Gene3D" id="2.60.120.10">
    <property type="entry name" value="Jelly Rolls"/>
    <property type="match status" value="1"/>
</dbReference>
<evidence type="ECO:0000259" key="2">
    <source>
        <dbReference type="PROSITE" id="PS50042"/>
    </source>
</evidence>
<evidence type="ECO:0000313" key="4">
    <source>
        <dbReference type="Proteomes" id="UP000548787"/>
    </source>
</evidence>
<name>A0A7W1T796_9LIST</name>
<accession>A0A7W1T796</accession>
<dbReference type="InterPro" id="IPR000595">
    <property type="entry name" value="cNMP-bd_dom"/>
</dbReference>
<dbReference type="SUPFAM" id="SSF51206">
    <property type="entry name" value="cAMP-binding domain-like"/>
    <property type="match status" value="1"/>
</dbReference>
<dbReference type="InterPro" id="IPR018490">
    <property type="entry name" value="cNMP-bd_dom_sf"/>
</dbReference>
<comment type="caution">
    <text evidence="3">The sequence shown here is derived from an EMBL/GenBank/DDBJ whole genome shotgun (WGS) entry which is preliminary data.</text>
</comment>
<feature type="domain" description="Cyclic nucleotide-binding" evidence="2">
    <location>
        <begin position="38"/>
        <end position="100"/>
    </location>
</feature>
<dbReference type="EMBL" id="JABJVM010000010">
    <property type="protein sequence ID" value="MBA3926754.1"/>
    <property type="molecule type" value="Genomic_DNA"/>
</dbReference>
<dbReference type="RefSeq" id="WP_181676901.1">
    <property type="nucleotide sequence ID" value="NZ_JABJVM010000010.1"/>
</dbReference>
<keyword evidence="4" id="KW-1185">Reference proteome</keyword>
<organism evidence="3 4">
    <name type="scientific">Listeria rustica</name>
    <dbReference type="NCBI Taxonomy" id="2713503"/>
    <lineage>
        <taxon>Bacteria</taxon>
        <taxon>Bacillati</taxon>
        <taxon>Bacillota</taxon>
        <taxon>Bacilli</taxon>
        <taxon>Bacillales</taxon>
        <taxon>Listeriaceae</taxon>
        <taxon>Listeria</taxon>
    </lineage>
</organism>
<sequence>MAPFIESELIEWLENDYGETRKTFPANTIFPFVEEKIILVLGGILHLENDSGSEQRILTYLKGFYLLDLDALFEGTPREITLISDTEVEIIEIDRDIFLRYALKKPSYMELVLVSHARVLSKIYTESSKIYKKTSLKVKNALQNLYNDDILMMSDKESGWYGIPDFMTKKGLASYAQVSRKTLSMEIRKLEQNNGLKFINNQMFINPQFLWQT</sequence>
<evidence type="ECO:0000313" key="3">
    <source>
        <dbReference type="EMBL" id="MBA3926754.1"/>
    </source>
</evidence>
<dbReference type="Proteomes" id="UP000548787">
    <property type="component" value="Unassembled WGS sequence"/>
</dbReference>
<reference evidence="3 4" key="1">
    <citation type="submission" date="2020-08" db="EMBL/GenBank/DDBJ databases">
        <title>Listeria ohnekaius sp. nov. and Listeria portnoyii sp. nov. isolated from non-agricultural and natural environments.</title>
        <authorList>
            <person name="Weller D."/>
            <person name="Belias A.M."/>
            <person name="Liao J."/>
            <person name="Guo S."/>
            <person name="Orsi R.H."/>
            <person name="Wiedmann M."/>
        </authorList>
    </citation>
    <scope>NUCLEOTIDE SEQUENCE [LARGE SCALE GENOMIC DNA]</scope>
    <source>
        <strain evidence="3 4">FSL W9-0585</strain>
    </source>
</reference>